<dbReference type="EMBL" id="MRCE01000004">
    <property type="protein sequence ID" value="OKH39808.1"/>
    <property type="molecule type" value="Genomic_DNA"/>
</dbReference>
<dbReference type="InterPro" id="IPR010667">
    <property type="entry name" value="Phage_T4_Gp19"/>
</dbReference>
<evidence type="ECO:0000313" key="1">
    <source>
        <dbReference type="EMBL" id="OKH39808.1"/>
    </source>
</evidence>
<gene>
    <name evidence="1" type="ORF">NIES2119_05690</name>
</gene>
<proteinExistence type="predicted"/>
<accession>A0A1U7IR11</accession>
<dbReference type="PANTHER" id="PTHR38009">
    <property type="entry name" value="CONSERVED HYPOTHETICAL PHAGE TAIL PROTEIN"/>
    <property type="match status" value="1"/>
</dbReference>
<name>A0A1U7IR11_9CYAN</name>
<dbReference type="InterPro" id="IPR011747">
    <property type="entry name" value="CHP02241"/>
</dbReference>
<evidence type="ECO:0000313" key="2">
    <source>
        <dbReference type="Proteomes" id="UP000185860"/>
    </source>
</evidence>
<dbReference type="PANTHER" id="PTHR38009:SF1">
    <property type="entry name" value="CONSERVED HYPOTHETICAL PHAGE TAIL PROTEIN"/>
    <property type="match status" value="1"/>
</dbReference>
<protein>
    <submittedName>
        <fullName evidence="1">Phage tail protein</fullName>
    </submittedName>
</protein>
<organism evidence="1 2">
    <name type="scientific">[Phormidium ambiguum] IAM M-71</name>
    <dbReference type="NCBI Taxonomy" id="454136"/>
    <lineage>
        <taxon>Bacteria</taxon>
        <taxon>Bacillati</taxon>
        <taxon>Cyanobacteriota</taxon>
        <taxon>Cyanophyceae</taxon>
        <taxon>Oscillatoriophycideae</taxon>
        <taxon>Aerosakkonematales</taxon>
        <taxon>Aerosakkonemataceae</taxon>
        <taxon>Floridanema</taxon>
    </lineage>
</organism>
<dbReference type="NCBIfam" id="TIGR02241">
    <property type="entry name" value="conserved hypothetical phage tail region protein"/>
    <property type="match status" value="1"/>
</dbReference>
<dbReference type="GO" id="GO:0005198">
    <property type="term" value="F:structural molecule activity"/>
    <property type="evidence" value="ECO:0007669"/>
    <property type="project" value="InterPro"/>
</dbReference>
<comment type="caution">
    <text evidence="1">The sequence shown here is derived from an EMBL/GenBank/DDBJ whole genome shotgun (WGS) entry which is preliminary data.</text>
</comment>
<dbReference type="STRING" id="454136.NIES2119_05690"/>
<dbReference type="Proteomes" id="UP000185860">
    <property type="component" value="Unassembled WGS sequence"/>
</dbReference>
<dbReference type="AlphaFoldDB" id="A0A1U7IR11"/>
<reference evidence="1 2" key="1">
    <citation type="submission" date="2016-11" db="EMBL/GenBank/DDBJ databases">
        <title>Draft Genome Sequences of Nine Cyanobacterial Strains from Diverse Habitats.</title>
        <authorList>
            <person name="Zhu T."/>
            <person name="Hou S."/>
            <person name="Lu X."/>
            <person name="Hess W.R."/>
        </authorList>
    </citation>
    <scope>NUCLEOTIDE SEQUENCE [LARGE SCALE GENOMIC DNA]</scope>
    <source>
        <strain evidence="1 2">IAM M-71</strain>
    </source>
</reference>
<sequence length="180" mass="20319">MQGENTKVNSSQKVDDYRSNYITNNRFYVEIDRNVQAAFKEFSGINVKIKKDNYFEGGVNDQVRVLLGHADFSDVTLKRGMTNDLTFLNWIIETLKDKANNRRNINILLFNQAGETMQGYTLIGAIPISWKVPGFQADGNAVAIEELTLAYEGLSFIPKATGSRPTINLKRDIQGFFPSK</sequence>
<dbReference type="Pfam" id="PF06841">
    <property type="entry name" value="Phage_T4_gp19"/>
    <property type="match status" value="1"/>
</dbReference>